<protein>
    <recommendedName>
        <fullName evidence="2">EGF-like domain-containing protein</fullName>
    </recommendedName>
</protein>
<dbReference type="InterPro" id="IPR000742">
    <property type="entry name" value="EGF"/>
</dbReference>
<feature type="domain" description="EGF-like" evidence="2">
    <location>
        <begin position="113"/>
        <end position="156"/>
    </location>
</feature>
<reference evidence="3" key="2">
    <citation type="submission" date="2023-06" db="EMBL/GenBank/DDBJ databases">
        <authorList>
            <person name="Ma L."/>
            <person name="Liu K.-W."/>
            <person name="Li Z."/>
            <person name="Hsiao Y.-Y."/>
            <person name="Qi Y."/>
            <person name="Fu T."/>
            <person name="Tang G."/>
            <person name="Zhang D."/>
            <person name="Sun W.-H."/>
            <person name="Liu D.-K."/>
            <person name="Li Y."/>
            <person name="Chen G.-Z."/>
            <person name="Liu X.-D."/>
            <person name="Liao X.-Y."/>
            <person name="Jiang Y.-T."/>
            <person name="Yu X."/>
            <person name="Hao Y."/>
            <person name="Huang J."/>
            <person name="Zhao X.-W."/>
            <person name="Ke S."/>
            <person name="Chen Y.-Y."/>
            <person name="Wu W.-L."/>
            <person name="Hsu J.-L."/>
            <person name="Lin Y.-F."/>
            <person name="Huang M.-D."/>
            <person name="Li C.-Y."/>
            <person name="Huang L."/>
            <person name="Wang Z.-W."/>
            <person name="Zhao X."/>
            <person name="Zhong W.-Y."/>
            <person name="Peng D.-H."/>
            <person name="Ahmad S."/>
            <person name="Lan S."/>
            <person name="Zhang J.-S."/>
            <person name="Tsai W.-C."/>
            <person name="Van De Peer Y."/>
            <person name="Liu Z.-J."/>
        </authorList>
    </citation>
    <scope>NUCLEOTIDE SEQUENCE</scope>
    <source>
        <strain evidence="3">CP</strain>
        <tissue evidence="3">Leaves</tissue>
    </source>
</reference>
<proteinExistence type="predicted"/>
<dbReference type="AlphaFoldDB" id="A0AAV9D7M5"/>
<dbReference type="Proteomes" id="UP001180020">
    <property type="component" value="Unassembled WGS sequence"/>
</dbReference>
<organism evidence="3 4">
    <name type="scientific">Acorus calamus</name>
    <name type="common">Sweet flag</name>
    <dbReference type="NCBI Taxonomy" id="4465"/>
    <lineage>
        <taxon>Eukaryota</taxon>
        <taxon>Viridiplantae</taxon>
        <taxon>Streptophyta</taxon>
        <taxon>Embryophyta</taxon>
        <taxon>Tracheophyta</taxon>
        <taxon>Spermatophyta</taxon>
        <taxon>Magnoliopsida</taxon>
        <taxon>Liliopsida</taxon>
        <taxon>Acoraceae</taxon>
        <taxon>Acorus</taxon>
    </lineage>
</organism>
<name>A0AAV9D7M5_ACOCL</name>
<dbReference type="SMART" id="SM00181">
    <property type="entry name" value="EGF"/>
    <property type="match status" value="2"/>
</dbReference>
<comment type="caution">
    <text evidence="3">The sequence shown here is derived from an EMBL/GenBank/DDBJ whole genome shotgun (WGS) entry which is preliminary data.</text>
</comment>
<reference evidence="3" key="1">
    <citation type="journal article" date="2023" name="Nat. Commun.">
        <title>Diploid and tetraploid genomes of Acorus and the evolution of monocots.</title>
        <authorList>
            <person name="Ma L."/>
            <person name="Liu K.W."/>
            <person name="Li Z."/>
            <person name="Hsiao Y.Y."/>
            <person name="Qi Y."/>
            <person name="Fu T."/>
            <person name="Tang G.D."/>
            <person name="Zhang D."/>
            <person name="Sun W.H."/>
            <person name="Liu D.K."/>
            <person name="Li Y."/>
            <person name="Chen G.Z."/>
            <person name="Liu X.D."/>
            <person name="Liao X.Y."/>
            <person name="Jiang Y.T."/>
            <person name="Yu X."/>
            <person name="Hao Y."/>
            <person name="Huang J."/>
            <person name="Zhao X.W."/>
            <person name="Ke S."/>
            <person name="Chen Y.Y."/>
            <person name="Wu W.L."/>
            <person name="Hsu J.L."/>
            <person name="Lin Y.F."/>
            <person name="Huang M.D."/>
            <person name="Li C.Y."/>
            <person name="Huang L."/>
            <person name="Wang Z.W."/>
            <person name="Zhao X."/>
            <person name="Zhong W.Y."/>
            <person name="Peng D.H."/>
            <person name="Ahmad S."/>
            <person name="Lan S."/>
            <person name="Zhang J.S."/>
            <person name="Tsai W.C."/>
            <person name="Van de Peer Y."/>
            <person name="Liu Z.J."/>
        </authorList>
    </citation>
    <scope>NUCLEOTIDE SEQUENCE</scope>
    <source>
        <strain evidence="3">CP</strain>
    </source>
</reference>
<sequence>MAWLVVLALHLFTLSSQPRSAVGDNFLAPLLSPFINDICNKSVECGKGTCKSSTDYTFGFACECDQGWSQFSDKFRYLPCIVPNCTLNYSCSHPGEPPATAPEPPSNNSIFDPCSWSYCGHGTCVKTSTFSHRCDCKTGYANLLNITNLPCLAECSLEGDCARLGIGLSNSTGSSTPPSTSVSSQSNSVYSIHTLKLGLPEKSWLIVLLSSLAMVIY</sequence>
<dbReference type="PANTHER" id="PTHR33881">
    <property type="entry name" value="NEUROGENIC LOCUS NOTCH-LIKE PROTEIN"/>
    <property type="match status" value="1"/>
</dbReference>
<keyword evidence="4" id="KW-1185">Reference proteome</keyword>
<evidence type="ECO:0000259" key="2">
    <source>
        <dbReference type="SMART" id="SM00181"/>
    </source>
</evidence>
<dbReference type="PANTHER" id="PTHR33881:SF17">
    <property type="entry name" value="EGF-LIKE DOMAIN-CONTAINING PROTEIN"/>
    <property type="match status" value="1"/>
</dbReference>
<feature type="domain" description="EGF-like" evidence="2">
    <location>
        <begin position="38"/>
        <end position="86"/>
    </location>
</feature>
<evidence type="ECO:0000313" key="4">
    <source>
        <dbReference type="Proteomes" id="UP001180020"/>
    </source>
</evidence>
<evidence type="ECO:0000256" key="1">
    <source>
        <dbReference type="SAM" id="SignalP"/>
    </source>
</evidence>
<feature type="signal peptide" evidence="1">
    <location>
        <begin position="1"/>
        <end position="23"/>
    </location>
</feature>
<evidence type="ECO:0000313" key="3">
    <source>
        <dbReference type="EMBL" id="KAK1297140.1"/>
    </source>
</evidence>
<accession>A0AAV9D7M5</accession>
<dbReference type="EMBL" id="JAUJYO010000015">
    <property type="protein sequence ID" value="KAK1297140.1"/>
    <property type="molecule type" value="Genomic_DNA"/>
</dbReference>
<gene>
    <name evidence="3" type="ORF">QJS10_CPB15g01854</name>
</gene>
<feature type="chain" id="PRO_5043821453" description="EGF-like domain-containing protein" evidence="1">
    <location>
        <begin position="24"/>
        <end position="217"/>
    </location>
</feature>
<keyword evidence="1" id="KW-0732">Signal</keyword>